<evidence type="ECO:0000313" key="3">
    <source>
        <dbReference type="EMBL" id="NXU71718.1"/>
    </source>
</evidence>
<organism evidence="3 4">
    <name type="scientific">Oreotrochilus melanogaster</name>
    <dbReference type="NCBI Taxonomy" id="689266"/>
    <lineage>
        <taxon>Eukaryota</taxon>
        <taxon>Metazoa</taxon>
        <taxon>Chordata</taxon>
        <taxon>Craniata</taxon>
        <taxon>Vertebrata</taxon>
        <taxon>Euteleostomi</taxon>
        <taxon>Archelosauria</taxon>
        <taxon>Archosauria</taxon>
        <taxon>Dinosauria</taxon>
        <taxon>Saurischia</taxon>
        <taxon>Theropoda</taxon>
        <taxon>Coelurosauria</taxon>
        <taxon>Aves</taxon>
        <taxon>Neognathae</taxon>
        <taxon>Neoaves</taxon>
        <taxon>Strisores</taxon>
        <taxon>Apodiformes</taxon>
        <taxon>Trochilidae</taxon>
        <taxon>Oreotrochilus</taxon>
    </lineage>
</organism>
<dbReference type="GO" id="GO:0006506">
    <property type="term" value="P:GPI anchor biosynthetic process"/>
    <property type="evidence" value="ECO:0007669"/>
    <property type="project" value="InterPro"/>
</dbReference>
<feature type="transmembrane region" description="Helical" evidence="1">
    <location>
        <begin position="605"/>
        <end position="627"/>
    </location>
</feature>
<feature type="non-terminal residue" evidence="3">
    <location>
        <position position="737"/>
    </location>
</feature>
<name>A0A7L3N518_9AVES</name>
<protein>
    <submittedName>
        <fullName evidence="3">PIGG transferase</fullName>
    </submittedName>
</protein>
<feature type="transmembrane region" description="Helical" evidence="1">
    <location>
        <begin position="216"/>
        <end position="235"/>
    </location>
</feature>
<dbReference type="Proteomes" id="UP000579904">
    <property type="component" value="Unassembled WGS sequence"/>
</dbReference>
<feature type="non-terminal residue" evidence="3">
    <location>
        <position position="1"/>
    </location>
</feature>
<proteinExistence type="predicted"/>
<dbReference type="FunFam" id="3.40.720.10:FF:000105">
    <property type="entry name" value="Phosphatidylinositol glycan anchor biosynthesis, class G"/>
    <property type="match status" value="1"/>
</dbReference>
<reference evidence="3 4" key="1">
    <citation type="submission" date="2019-09" db="EMBL/GenBank/DDBJ databases">
        <title>Bird 10,000 Genomes (B10K) Project - Family phase.</title>
        <authorList>
            <person name="Zhang G."/>
        </authorList>
    </citation>
    <scope>NUCLEOTIDE SEQUENCE [LARGE SCALE GENOMIC DNA]</scope>
    <source>
        <strain evidence="3">OUT-0002</strain>
    </source>
</reference>
<keyword evidence="1" id="KW-1133">Transmembrane helix</keyword>
<feature type="transmembrane region" description="Helical" evidence="1">
    <location>
        <begin position="476"/>
        <end position="495"/>
    </location>
</feature>
<feature type="transmembrane region" description="Helical" evidence="1">
    <location>
        <begin position="255"/>
        <end position="275"/>
    </location>
</feature>
<dbReference type="InterPro" id="IPR039527">
    <property type="entry name" value="PIGG/GPI7"/>
</dbReference>
<keyword evidence="3" id="KW-0808">Transferase</keyword>
<dbReference type="Gene3D" id="3.40.720.10">
    <property type="entry name" value="Alkaline Phosphatase, subunit A"/>
    <property type="match status" value="1"/>
</dbReference>
<feature type="transmembrane region" description="Helical" evidence="1">
    <location>
        <begin position="633"/>
        <end position="656"/>
    </location>
</feature>
<dbReference type="AlphaFoldDB" id="A0A7L3N518"/>
<dbReference type="InterPro" id="IPR017850">
    <property type="entry name" value="Alkaline_phosphatase_core_sf"/>
</dbReference>
<sequence>EDSLPNLLVVCGDHGMSETGSHGGSSEGEILTPLLFISSAFEKRSGPLTQPELVQQTDLASTLAVGLGLPIPRNSVGNLIFPVVGGRSMREQLRFVHLNGFQLSRLLQENTPVYEKDPGYEHFKIAEKSHGNWIKLYLEENNSEILLNLGKKVLKQYLEALKTLSSSLSKQVAQYDMYSMMVGTVIIMEVLLLLLLSVPKALSSRAELQVPLSTPLFSLLFYLMWLILCAVHVIVCTSAESLCYFCSMSWLTTVGVMMLISALMCSILSTVAKIFENSRLPQRNPVVSSSTWSEIDVLILAGTIGHVLSLGASSFIEEEHQTWYFLINTLCLMLCQELCRSNFLLKECDLQHSITMTQNSDSTEEASECKNIDIPAAADSKLGKATTSAEFIKGSDKWISLASPWIILICCRLLRSLNQTGVQWAHRPDFGHWLTRQVSDLLSEHKSELSFLAAVSLVMIFFLVQRRCSLVSKIAMALGLLGVYSYRAAIGNVVYPWQHDSKDISKGITEARFVYVFVLGIVFTGTKDLLKSQVISADSSVKSTGLWEVYSGLVLLAALLFRPHNLPVLVFCLLIQTVMTKYIWRPLKFDAAQISIMHYWFGQAFFYFQGNSNGIATVDVSAGFVGLESYVEVPAIFLTVFATYAGPLLWAIHLLCYLSSEVSRNSAAVSHGCFCYALMRSIPVAIYIVLVTALRYHLFIWSVFSPKLLYEEVHVFITAAICLFFAAVDQNPSHKVQ</sequence>
<feature type="domain" description="GPI ethanolamine phosphate transferase 2 C-terminal" evidence="2">
    <location>
        <begin position="395"/>
        <end position="711"/>
    </location>
</feature>
<dbReference type="OrthoDB" id="272139at2759"/>
<keyword evidence="1" id="KW-0812">Transmembrane</keyword>
<feature type="transmembrane region" description="Helical" evidence="1">
    <location>
        <begin position="708"/>
        <end position="728"/>
    </location>
</feature>
<dbReference type="SUPFAM" id="SSF53649">
    <property type="entry name" value="Alkaline phosphatase-like"/>
    <property type="match status" value="1"/>
</dbReference>
<dbReference type="EMBL" id="VZUB01001306">
    <property type="protein sequence ID" value="NXU71718.1"/>
    <property type="molecule type" value="Genomic_DNA"/>
</dbReference>
<evidence type="ECO:0000313" key="4">
    <source>
        <dbReference type="Proteomes" id="UP000579904"/>
    </source>
</evidence>
<dbReference type="PANTHER" id="PTHR23072:SF0">
    <property type="entry name" value="GPI ETHANOLAMINE PHOSPHATE TRANSFERASE 2"/>
    <property type="match status" value="1"/>
</dbReference>
<comment type="caution">
    <text evidence="3">The sequence shown here is derived from an EMBL/GenBank/DDBJ whole genome shotgun (WGS) entry which is preliminary data.</text>
</comment>
<evidence type="ECO:0000259" key="2">
    <source>
        <dbReference type="Pfam" id="PF19316"/>
    </source>
</evidence>
<dbReference type="Pfam" id="PF19316">
    <property type="entry name" value="PIGO_PIGG"/>
    <property type="match status" value="1"/>
</dbReference>
<feature type="transmembrane region" description="Helical" evidence="1">
    <location>
        <begin position="177"/>
        <end position="196"/>
    </location>
</feature>
<dbReference type="GO" id="GO:0005789">
    <property type="term" value="C:endoplasmic reticulum membrane"/>
    <property type="evidence" value="ECO:0007669"/>
    <property type="project" value="TreeGrafter"/>
</dbReference>
<gene>
    <name evidence="3" type="primary">Pigg</name>
    <name evidence="3" type="ORF">OREMEL_R05225</name>
</gene>
<keyword evidence="1" id="KW-0472">Membrane</keyword>
<dbReference type="GO" id="GO:0051267">
    <property type="term" value="F:CP2 mannose-ethanolamine phosphotransferase activity"/>
    <property type="evidence" value="ECO:0007669"/>
    <property type="project" value="TreeGrafter"/>
</dbReference>
<keyword evidence="4" id="KW-1185">Reference proteome</keyword>
<evidence type="ECO:0000256" key="1">
    <source>
        <dbReference type="SAM" id="Phobius"/>
    </source>
</evidence>
<accession>A0A7L3N518</accession>
<feature type="transmembrane region" description="Helical" evidence="1">
    <location>
        <begin position="677"/>
        <end position="696"/>
    </location>
</feature>
<dbReference type="InterPro" id="IPR045687">
    <property type="entry name" value="PIGG/GPI7_C"/>
</dbReference>
<dbReference type="PANTHER" id="PTHR23072">
    <property type="entry name" value="PHOSPHATIDYLINOSITOL GLYCAN-RELATED"/>
    <property type="match status" value="1"/>
</dbReference>